<dbReference type="AlphaFoldDB" id="A0A848CK54"/>
<dbReference type="Proteomes" id="UP000522333">
    <property type="component" value="Unassembled WGS sequence"/>
</dbReference>
<dbReference type="EMBL" id="JABAFY010000037">
    <property type="protein sequence ID" value="NME52703.1"/>
    <property type="molecule type" value="Genomic_DNA"/>
</dbReference>
<protein>
    <submittedName>
        <fullName evidence="2">Uncharacterized protein</fullName>
    </submittedName>
</protein>
<sequence length="92" mass="10676">MPITKDEFIAEYQSPYPTWAAKALHADIKEPSLARVANGWAIEQPPHTYFNWHMNRTDNRLVSLEAHLAWLEQQVTRLAQENAHLKQLAAER</sequence>
<evidence type="ECO:0000313" key="3">
    <source>
        <dbReference type="Proteomes" id="UP000522333"/>
    </source>
</evidence>
<keyword evidence="1" id="KW-0175">Coiled coil</keyword>
<accession>A0A848CK54</accession>
<comment type="caution">
    <text evidence="2">The sequence shown here is derived from an EMBL/GenBank/DDBJ whole genome shotgun (WGS) entry which is preliminary data.</text>
</comment>
<dbReference type="RefSeq" id="WP_168936026.1">
    <property type="nucleotide sequence ID" value="NZ_CAMDEI010000020.1"/>
</dbReference>
<organism evidence="2 3">
    <name type="scientific">Desulfovibrio piger</name>
    <dbReference type="NCBI Taxonomy" id="901"/>
    <lineage>
        <taxon>Bacteria</taxon>
        <taxon>Pseudomonadati</taxon>
        <taxon>Thermodesulfobacteriota</taxon>
        <taxon>Desulfovibrionia</taxon>
        <taxon>Desulfovibrionales</taxon>
        <taxon>Desulfovibrionaceae</taxon>
        <taxon>Desulfovibrio</taxon>
    </lineage>
</organism>
<feature type="coiled-coil region" evidence="1">
    <location>
        <begin position="54"/>
        <end position="91"/>
    </location>
</feature>
<reference evidence="2 3" key="1">
    <citation type="submission" date="2020-04" db="EMBL/GenBank/DDBJ databases">
        <authorList>
            <person name="Hitch T.C.A."/>
            <person name="Wylensek D."/>
            <person name="Clavel T."/>
        </authorList>
    </citation>
    <scope>NUCLEOTIDE SEQUENCE [LARGE SCALE GENOMIC DNA]</scope>
    <source>
        <strain evidence="2 3">PG-251-APC-1</strain>
    </source>
</reference>
<proteinExistence type="predicted"/>
<evidence type="ECO:0000313" key="2">
    <source>
        <dbReference type="EMBL" id="NME52703.1"/>
    </source>
</evidence>
<name>A0A848CK54_9BACT</name>
<evidence type="ECO:0000256" key="1">
    <source>
        <dbReference type="SAM" id="Coils"/>
    </source>
</evidence>
<gene>
    <name evidence="2" type="ORF">HF854_09285</name>
</gene>